<reference evidence="2" key="1">
    <citation type="submission" date="2020-10" db="EMBL/GenBank/DDBJ databases">
        <authorList>
            <person name="Gilroy R."/>
        </authorList>
    </citation>
    <scope>NUCLEOTIDE SEQUENCE</scope>
    <source>
        <strain evidence="2">8207</strain>
    </source>
</reference>
<sequence>MSKYRPVATQRLFEEYKTHITSIIVEEYGPSYATTGEYINSWQQKIPYNKKIENFIIFKTKMYIHFLGNNNGSSTDPCLLQALTKLMAKYLSGYTARNPMVQTQEQAIGILQDTLYNQSAYIQSLLNKQMEKRAKRKQNAYKPDNQRKRHTTHRITKQELIEIIEKKISKSH</sequence>
<comment type="caution">
    <text evidence="2">The sequence shown here is derived from an EMBL/GenBank/DDBJ whole genome shotgun (WGS) entry which is preliminary data.</text>
</comment>
<dbReference type="AlphaFoldDB" id="A0A9D9DE14"/>
<dbReference type="EMBL" id="JADINC010000049">
    <property type="protein sequence ID" value="MBO8425460.1"/>
    <property type="molecule type" value="Genomic_DNA"/>
</dbReference>
<protein>
    <submittedName>
        <fullName evidence="2">Uncharacterized protein</fullName>
    </submittedName>
</protein>
<evidence type="ECO:0000256" key="1">
    <source>
        <dbReference type="SAM" id="MobiDB-lite"/>
    </source>
</evidence>
<accession>A0A9D9DE14</accession>
<organism evidence="2 3">
    <name type="scientific">Candidatus Enterousia avistercoris</name>
    <dbReference type="NCBI Taxonomy" id="2840788"/>
    <lineage>
        <taxon>Bacteria</taxon>
        <taxon>Pseudomonadati</taxon>
        <taxon>Pseudomonadota</taxon>
        <taxon>Alphaproteobacteria</taxon>
        <taxon>Candidatus Enterousia</taxon>
    </lineage>
</organism>
<reference evidence="2" key="2">
    <citation type="journal article" date="2021" name="PeerJ">
        <title>Extensive microbial diversity within the chicken gut microbiome revealed by metagenomics and culture.</title>
        <authorList>
            <person name="Gilroy R."/>
            <person name="Ravi A."/>
            <person name="Getino M."/>
            <person name="Pursley I."/>
            <person name="Horton D.L."/>
            <person name="Alikhan N.F."/>
            <person name="Baker D."/>
            <person name="Gharbi K."/>
            <person name="Hall N."/>
            <person name="Watson M."/>
            <person name="Adriaenssens E.M."/>
            <person name="Foster-Nyarko E."/>
            <person name="Jarju S."/>
            <person name="Secka A."/>
            <person name="Antonio M."/>
            <person name="Oren A."/>
            <person name="Chaudhuri R.R."/>
            <person name="La Ragione R."/>
            <person name="Hildebrand F."/>
            <person name="Pallen M.J."/>
        </authorList>
    </citation>
    <scope>NUCLEOTIDE SEQUENCE</scope>
    <source>
        <strain evidence="2">8207</strain>
    </source>
</reference>
<feature type="region of interest" description="Disordered" evidence="1">
    <location>
        <begin position="133"/>
        <end position="152"/>
    </location>
</feature>
<gene>
    <name evidence="2" type="ORF">IAC69_03210</name>
</gene>
<dbReference type="Proteomes" id="UP000823630">
    <property type="component" value="Unassembled WGS sequence"/>
</dbReference>
<name>A0A9D9DE14_9PROT</name>
<evidence type="ECO:0000313" key="3">
    <source>
        <dbReference type="Proteomes" id="UP000823630"/>
    </source>
</evidence>
<evidence type="ECO:0000313" key="2">
    <source>
        <dbReference type="EMBL" id="MBO8425460.1"/>
    </source>
</evidence>
<proteinExistence type="predicted"/>